<keyword evidence="1" id="KW-0472">Membrane</keyword>
<keyword evidence="1" id="KW-0812">Transmembrane</keyword>
<name>A0A381Z6U9_9ZZZZ</name>
<feature type="transmembrane region" description="Helical" evidence="1">
    <location>
        <begin position="233"/>
        <end position="259"/>
    </location>
</feature>
<evidence type="ECO:0008006" key="3">
    <source>
        <dbReference type="Google" id="ProtNLM"/>
    </source>
</evidence>
<evidence type="ECO:0000256" key="1">
    <source>
        <dbReference type="SAM" id="Phobius"/>
    </source>
</evidence>
<dbReference type="AlphaFoldDB" id="A0A381Z6U9"/>
<dbReference type="EMBL" id="UINC01020178">
    <property type="protein sequence ID" value="SVA84970.1"/>
    <property type="molecule type" value="Genomic_DNA"/>
</dbReference>
<feature type="transmembrane region" description="Helical" evidence="1">
    <location>
        <begin position="155"/>
        <end position="180"/>
    </location>
</feature>
<accession>A0A381Z6U9</accession>
<feature type="transmembrane region" description="Helical" evidence="1">
    <location>
        <begin position="42"/>
        <end position="60"/>
    </location>
</feature>
<evidence type="ECO:0000313" key="2">
    <source>
        <dbReference type="EMBL" id="SVA84970.1"/>
    </source>
</evidence>
<feature type="transmembrane region" description="Helical" evidence="1">
    <location>
        <begin position="115"/>
        <end position="134"/>
    </location>
</feature>
<sequence length="314" mass="34612">MRPSLESSDRLHEWQCGFPDAAATNVIAAAIWGARRAWDSKILIACLWALYVFFEARAAVVRAINALLEIFGIAGNEPILAGEFNVSLTPVQSLDTSYLGVTLTSVVRPLWSPNGYFILFFGIIAGGAIAYLHAPRPVSFLAQIGGNCGVYLGRFVRLILIAATLSWLISTLALILAPFVSRLVPGFSSGRYALVVQFVIVGCAVVIDYARVRTVLRDSRSMLMESLRSLRFVVRNFSWILQIEILFFSFAVLLGVAIFETTDTLRSQSSFEHITFVGEQFYVLGLVWLRLAAWGSMIALYQGATLKRLAKAST</sequence>
<gene>
    <name evidence="2" type="ORF">METZ01_LOCUS137824</name>
</gene>
<proteinExistence type="predicted"/>
<feature type="transmembrane region" description="Helical" evidence="1">
    <location>
        <begin position="281"/>
        <end position="301"/>
    </location>
</feature>
<organism evidence="2">
    <name type="scientific">marine metagenome</name>
    <dbReference type="NCBI Taxonomy" id="408172"/>
    <lineage>
        <taxon>unclassified sequences</taxon>
        <taxon>metagenomes</taxon>
        <taxon>ecological metagenomes</taxon>
    </lineage>
</organism>
<protein>
    <recommendedName>
        <fullName evidence="3">Glycerophosphoryl diester phosphodiesterase membrane domain-containing protein</fullName>
    </recommendedName>
</protein>
<keyword evidence="1" id="KW-1133">Transmembrane helix</keyword>
<feature type="transmembrane region" description="Helical" evidence="1">
    <location>
        <begin position="192"/>
        <end position="212"/>
    </location>
</feature>
<reference evidence="2" key="1">
    <citation type="submission" date="2018-05" db="EMBL/GenBank/DDBJ databases">
        <authorList>
            <person name="Lanie J.A."/>
            <person name="Ng W.-L."/>
            <person name="Kazmierczak K.M."/>
            <person name="Andrzejewski T.M."/>
            <person name="Davidsen T.M."/>
            <person name="Wayne K.J."/>
            <person name="Tettelin H."/>
            <person name="Glass J.I."/>
            <person name="Rusch D."/>
            <person name="Podicherti R."/>
            <person name="Tsui H.-C.T."/>
            <person name="Winkler M.E."/>
        </authorList>
    </citation>
    <scope>NUCLEOTIDE SEQUENCE</scope>
</reference>